<keyword evidence="2" id="KW-1185">Reference proteome</keyword>
<gene>
    <name evidence="1" type="ORF">LMG28140_02565</name>
</gene>
<accession>A0ABM8NLR5</accession>
<protein>
    <submittedName>
        <fullName evidence="1">Uncharacterized protein</fullName>
    </submittedName>
</protein>
<dbReference type="Proteomes" id="UP000598032">
    <property type="component" value="Unassembled WGS sequence"/>
</dbReference>
<dbReference type="EMBL" id="CAJHCP010000005">
    <property type="protein sequence ID" value="CAD6531970.1"/>
    <property type="molecule type" value="Genomic_DNA"/>
</dbReference>
<evidence type="ECO:0000313" key="2">
    <source>
        <dbReference type="Proteomes" id="UP000598032"/>
    </source>
</evidence>
<organism evidence="1 2">
    <name type="scientific">Paraburkholderia metrosideri</name>
    <dbReference type="NCBI Taxonomy" id="580937"/>
    <lineage>
        <taxon>Bacteria</taxon>
        <taxon>Pseudomonadati</taxon>
        <taxon>Pseudomonadota</taxon>
        <taxon>Betaproteobacteria</taxon>
        <taxon>Burkholderiales</taxon>
        <taxon>Burkholderiaceae</taxon>
        <taxon>Paraburkholderia</taxon>
    </lineage>
</organism>
<name>A0ABM8NLR5_9BURK</name>
<evidence type="ECO:0000313" key="1">
    <source>
        <dbReference type="EMBL" id="CAD6531970.1"/>
    </source>
</evidence>
<proteinExistence type="predicted"/>
<comment type="caution">
    <text evidence="1">The sequence shown here is derived from an EMBL/GenBank/DDBJ whole genome shotgun (WGS) entry which is preliminary data.</text>
</comment>
<sequence>MFACLNPQIRQTMTDTEMPFDSQIATQPAASNAVNECKEVSEQPATDEDLYPYLMLAIVAVI</sequence>
<reference evidence="1 2" key="1">
    <citation type="submission" date="2020-10" db="EMBL/GenBank/DDBJ databases">
        <authorList>
            <person name="Peeters C."/>
        </authorList>
    </citation>
    <scope>NUCLEOTIDE SEQUENCE [LARGE SCALE GENOMIC DNA]</scope>
    <source>
        <strain evidence="1 2">LMG 28140</strain>
    </source>
</reference>